<dbReference type="AlphaFoldDB" id="A0A7Y9R0Q2"/>
<dbReference type="InterPro" id="IPR050301">
    <property type="entry name" value="NTE"/>
</dbReference>
<comment type="caution">
    <text evidence="6">The sequence shown here is derived from an EMBL/GenBank/DDBJ whole genome shotgun (WGS) entry which is preliminary data.</text>
</comment>
<dbReference type="SUPFAM" id="SSF52151">
    <property type="entry name" value="FabD/lysophospholipase-like"/>
    <property type="match status" value="1"/>
</dbReference>
<feature type="short sequence motif" description="DGA/G" evidence="4">
    <location>
        <begin position="200"/>
        <end position="202"/>
    </location>
</feature>
<accession>A0A7Y9R0Q2</accession>
<dbReference type="GO" id="GO:0016787">
    <property type="term" value="F:hydrolase activity"/>
    <property type="evidence" value="ECO:0007669"/>
    <property type="project" value="UniProtKB-KW"/>
</dbReference>
<dbReference type="PANTHER" id="PTHR14226">
    <property type="entry name" value="NEUROPATHY TARGET ESTERASE/SWISS CHEESE D.MELANOGASTER"/>
    <property type="match status" value="1"/>
</dbReference>
<dbReference type="InterPro" id="IPR016035">
    <property type="entry name" value="Acyl_Trfase/lysoPLipase"/>
</dbReference>
<keyword evidence="3" id="KW-0443">Lipid metabolism</keyword>
<dbReference type="PROSITE" id="PS51635">
    <property type="entry name" value="PNPLA"/>
    <property type="match status" value="1"/>
</dbReference>
<comment type="caution">
    <text evidence="4">Lacks conserved residue(s) required for the propagation of feature annotation.</text>
</comment>
<dbReference type="PANTHER" id="PTHR14226:SF29">
    <property type="entry name" value="NEUROPATHY TARGET ESTERASE SWS"/>
    <property type="match status" value="1"/>
</dbReference>
<organism evidence="6 7">
    <name type="scientific">Sphaerotilus montanus</name>
    <dbReference type="NCBI Taxonomy" id="522889"/>
    <lineage>
        <taxon>Bacteria</taxon>
        <taxon>Pseudomonadati</taxon>
        <taxon>Pseudomonadota</taxon>
        <taxon>Betaproteobacteria</taxon>
        <taxon>Burkholderiales</taxon>
        <taxon>Sphaerotilaceae</taxon>
        <taxon>Sphaerotilus</taxon>
    </lineage>
</organism>
<protein>
    <submittedName>
        <fullName evidence="6">NTE family protein</fullName>
    </submittedName>
</protein>
<evidence type="ECO:0000256" key="1">
    <source>
        <dbReference type="ARBA" id="ARBA00022801"/>
    </source>
</evidence>
<evidence type="ECO:0000256" key="4">
    <source>
        <dbReference type="PROSITE-ProRule" id="PRU01161"/>
    </source>
</evidence>
<proteinExistence type="predicted"/>
<evidence type="ECO:0000256" key="2">
    <source>
        <dbReference type="ARBA" id="ARBA00022963"/>
    </source>
</evidence>
<dbReference type="Pfam" id="PF01734">
    <property type="entry name" value="Patatin"/>
    <property type="match status" value="1"/>
</dbReference>
<sequence length="337" mass="36154">MAITVGNAQKRIGLALSGGGFRAAAFHLGVFRQLQTQGLLWKLDLLTCVSGGSIAGAFLCRNWGNDAALDRLEQYLRSASIAVSSVLGGMLDPFHTRLDKLADSYDRDLFAGCTLDALAGGPRLYLNATNLATGNLFSFVTGGGKPTEMGEWEMGFHPAEHFRLGRAVAASSAFPPVFPPLRLDQDAFPAHGADFICLTDGGVYDNLGVNPLVRDRNALDYVVVSDGGKPFSIVEQPTESSAAVLVEAIDILMEQVRGLQFKRLELGMLRANGPKPVWFSIDSAIGQAQDGDAAFASAIGTNLKRLSGDEMTVLKRHAGALLMHRLHTYTPELLRHG</sequence>
<evidence type="ECO:0000259" key="5">
    <source>
        <dbReference type="PROSITE" id="PS51635"/>
    </source>
</evidence>
<evidence type="ECO:0000256" key="3">
    <source>
        <dbReference type="ARBA" id="ARBA00023098"/>
    </source>
</evidence>
<dbReference type="InterPro" id="IPR002641">
    <property type="entry name" value="PNPLA_dom"/>
</dbReference>
<dbReference type="RefSeq" id="WP_179635348.1">
    <property type="nucleotide sequence ID" value="NZ_JACCFH010000001.1"/>
</dbReference>
<gene>
    <name evidence="6" type="ORF">BDD16_003729</name>
</gene>
<keyword evidence="1" id="KW-0378">Hydrolase</keyword>
<dbReference type="GO" id="GO:0016042">
    <property type="term" value="P:lipid catabolic process"/>
    <property type="evidence" value="ECO:0007669"/>
    <property type="project" value="UniProtKB-KW"/>
</dbReference>
<dbReference type="EMBL" id="JACCFH010000001">
    <property type="protein sequence ID" value="NYG34743.1"/>
    <property type="molecule type" value="Genomic_DNA"/>
</dbReference>
<keyword evidence="7" id="KW-1185">Reference proteome</keyword>
<keyword evidence="2" id="KW-0442">Lipid degradation</keyword>
<dbReference type="Proteomes" id="UP000518288">
    <property type="component" value="Unassembled WGS sequence"/>
</dbReference>
<feature type="domain" description="PNPLA" evidence="5">
    <location>
        <begin position="15"/>
        <end position="213"/>
    </location>
</feature>
<dbReference type="Gene3D" id="3.40.1090.10">
    <property type="entry name" value="Cytosolic phospholipase A2 catalytic domain"/>
    <property type="match status" value="2"/>
</dbReference>
<evidence type="ECO:0000313" key="6">
    <source>
        <dbReference type="EMBL" id="NYG34743.1"/>
    </source>
</evidence>
<evidence type="ECO:0000313" key="7">
    <source>
        <dbReference type="Proteomes" id="UP000518288"/>
    </source>
</evidence>
<reference evidence="6 7" key="1">
    <citation type="submission" date="2020-07" db="EMBL/GenBank/DDBJ databases">
        <title>Genomic Encyclopedia of Archaeal and Bacterial Type Strains, Phase II (KMG-II): from individual species to whole genera.</title>
        <authorList>
            <person name="Goeker M."/>
        </authorList>
    </citation>
    <scope>NUCLEOTIDE SEQUENCE [LARGE SCALE GENOMIC DNA]</scope>
    <source>
        <strain evidence="6 7">DSM 21226</strain>
    </source>
</reference>
<name>A0A7Y9R0Q2_9BURK</name>